<keyword evidence="4 10" id="KW-1133">Transmembrane helix</keyword>
<dbReference type="Gene3D" id="1.20.1250.20">
    <property type="entry name" value="MFS general substrate transporter like domains"/>
    <property type="match status" value="1"/>
</dbReference>
<comment type="subcellular location">
    <subcellularLocation>
        <location evidence="1">Membrane</location>
        <topology evidence="1">Multi-pass membrane protein</topology>
    </subcellularLocation>
</comment>
<feature type="transmembrane region" description="Helical" evidence="10">
    <location>
        <begin position="252"/>
        <end position="273"/>
    </location>
</feature>
<evidence type="ECO:0000256" key="10">
    <source>
        <dbReference type="SAM" id="Phobius"/>
    </source>
</evidence>
<feature type="transmembrane region" description="Helical" evidence="10">
    <location>
        <begin position="285"/>
        <end position="309"/>
    </location>
</feature>
<evidence type="ECO:0000256" key="8">
    <source>
        <dbReference type="ARBA" id="ARBA00041910"/>
    </source>
</evidence>
<feature type="compositionally biased region" description="Low complexity" evidence="9">
    <location>
        <begin position="141"/>
        <end position="153"/>
    </location>
</feature>
<evidence type="ECO:0000256" key="2">
    <source>
        <dbReference type="ARBA" id="ARBA00009172"/>
    </source>
</evidence>
<dbReference type="Pfam" id="PF05978">
    <property type="entry name" value="UNC-93"/>
    <property type="match status" value="1"/>
</dbReference>
<feature type="transmembrane region" description="Helical" evidence="10">
    <location>
        <begin position="58"/>
        <end position="80"/>
    </location>
</feature>
<keyword evidence="6" id="KW-0325">Glycoprotein</keyword>
<evidence type="ECO:0000313" key="11">
    <source>
        <dbReference type="EMBL" id="JAP60589.1"/>
    </source>
</evidence>
<sequence length="387" mass="41725">MFGGSLAYVIFLASFFKPITWIIYCSSIILGFGAAVLWTAQGVYITSCSKTDELHRNFGIFWMLFQLNGVIGNLYTYLHLSNVESITSDVRIPMYAVLTTVCALGSLVLLLLPQPRQVPVEINVSVDRPGDPSETSNILQSSGNHPSSSSHSFDSPEEHVKTSPPQSPTIKSIIARSIALSRTPTMLALLAATAFTGVNLTFYSGVFGTCLSRMQQFGKSAKSYIGLSGIFIGLGEIIGSQITLLGNRIRPGGVLCIGFVAALAGQLMAFLMIPPGAPVGTTSEIAFIQPTVYMAMTIAFLLGIVDSVWNTQISALIGRIYPDASQNTAAAFALYKFAQSVASAIAFFYSPHLLLHWQVLILAVTATLGAFCFIVVERRCTRRQPVV</sequence>
<reference evidence="11" key="1">
    <citation type="submission" date="2016-01" db="EMBL/GenBank/DDBJ databases">
        <title>Reference transcriptome for the parasite Schistocephalus solidus: insights into the molecular evolution of parasitism.</title>
        <authorList>
            <person name="Hebert F.O."/>
            <person name="Grambauer S."/>
            <person name="Barber I."/>
            <person name="Landry C.R."/>
            <person name="Aubin-Horth N."/>
        </authorList>
    </citation>
    <scope>NUCLEOTIDE SEQUENCE</scope>
</reference>
<feature type="transmembrane region" description="Helical" evidence="10">
    <location>
        <begin position="355"/>
        <end position="376"/>
    </location>
</feature>
<dbReference type="GO" id="GO:0016020">
    <property type="term" value="C:membrane"/>
    <property type="evidence" value="ECO:0007669"/>
    <property type="project" value="UniProtKB-SubCell"/>
</dbReference>
<feature type="transmembrane region" description="Helical" evidence="10">
    <location>
        <begin position="186"/>
        <end position="204"/>
    </location>
</feature>
<name>A0A0V0J5M0_SCHSO</name>
<proteinExistence type="inferred from homology"/>
<dbReference type="AlphaFoldDB" id="A0A0V0J5M0"/>
<dbReference type="SUPFAM" id="SSF103473">
    <property type="entry name" value="MFS general substrate transporter"/>
    <property type="match status" value="1"/>
</dbReference>
<keyword evidence="5 10" id="KW-0472">Membrane</keyword>
<protein>
    <recommendedName>
        <fullName evidence="7">UNC93-like protein MFSD11</fullName>
    </recommendedName>
    <alternativeName>
        <fullName evidence="8">Major facilitator superfamily domain-containing protein 11</fullName>
    </alternativeName>
</protein>
<keyword evidence="3 10" id="KW-0812">Transmembrane</keyword>
<feature type="region of interest" description="Disordered" evidence="9">
    <location>
        <begin position="124"/>
        <end position="168"/>
    </location>
</feature>
<evidence type="ECO:0000256" key="3">
    <source>
        <dbReference type="ARBA" id="ARBA00022692"/>
    </source>
</evidence>
<accession>A0A0V0J5M0</accession>
<evidence type="ECO:0000256" key="1">
    <source>
        <dbReference type="ARBA" id="ARBA00004141"/>
    </source>
</evidence>
<evidence type="ECO:0000256" key="7">
    <source>
        <dbReference type="ARBA" id="ARBA00040302"/>
    </source>
</evidence>
<organism evidence="11">
    <name type="scientific">Schistocephalus solidus</name>
    <name type="common">Tapeworm</name>
    <dbReference type="NCBI Taxonomy" id="70667"/>
    <lineage>
        <taxon>Eukaryota</taxon>
        <taxon>Metazoa</taxon>
        <taxon>Spiralia</taxon>
        <taxon>Lophotrochozoa</taxon>
        <taxon>Platyhelminthes</taxon>
        <taxon>Cestoda</taxon>
        <taxon>Eucestoda</taxon>
        <taxon>Diphyllobothriidea</taxon>
        <taxon>Diphyllobothriidae</taxon>
        <taxon>Schistocephalus</taxon>
    </lineage>
</organism>
<dbReference type="InterPro" id="IPR051617">
    <property type="entry name" value="UNC-93-like_regulator"/>
</dbReference>
<feature type="transmembrane region" description="Helical" evidence="10">
    <location>
        <begin position="92"/>
        <end position="112"/>
    </location>
</feature>
<feature type="transmembrane region" description="Helical" evidence="10">
    <location>
        <begin position="21"/>
        <end position="46"/>
    </location>
</feature>
<dbReference type="InterPro" id="IPR036259">
    <property type="entry name" value="MFS_trans_sf"/>
</dbReference>
<evidence type="ECO:0000256" key="6">
    <source>
        <dbReference type="ARBA" id="ARBA00023180"/>
    </source>
</evidence>
<dbReference type="PANTHER" id="PTHR23294">
    <property type="entry name" value="ET TRANSLATION PRODUCT-RELATED"/>
    <property type="match status" value="1"/>
</dbReference>
<dbReference type="InterPro" id="IPR010291">
    <property type="entry name" value="Ion_channel_UNC-93"/>
</dbReference>
<comment type="similarity">
    <text evidence="2">Belongs to the unc-93 family.</text>
</comment>
<feature type="transmembrane region" description="Helical" evidence="10">
    <location>
        <begin position="224"/>
        <end position="245"/>
    </location>
</feature>
<evidence type="ECO:0000256" key="5">
    <source>
        <dbReference type="ARBA" id="ARBA00023136"/>
    </source>
</evidence>
<evidence type="ECO:0000256" key="4">
    <source>
        <dbReference type="ARBA" id="ARBA00022989"/>
    </source>
</evidence>
<dbReference type="EMBL" id="GEEE01002636">
    <property type="protein sequence ID" value="JAP60589.1"/>
    <property type="molecule type" value="Transcribed_RNA"/>
</dbReference>
<dbReference type="PANTHER" id="PTHR23294:SF0">
    <property type="entry name" value="UNC93-LIKE PROTEIN MFSD11"/>
    <property type="match status" value="1"/>
</dbReference>
<evidence type="ECO:0000256" key="9">
    <source>
        <dbReference type="SAM" id="MobiDB-lite"/>
    </source>
</evidence>
<gene>
    <name evidence="11" type="primary">MFS11</name>
    <name evidence="11" type="ORF">TR123706</name>
</gene>
<feature type="transmembrane region" description="Helical" evidence="10">
    <location>
        <begin position="329"/>
        <end position="349"/>
    </location>
</feature>